<evidence type="ECO:0008006" key="4">
    <source>
        <dbReference type="Google" id="ProtNLM"/>
    </source>
</evidence>
<sequence length="685" mass="78951">MMIKIIFLFLMVFTIYQSNKVLAADKVVTVDQIVTFLDQYQNDIEKAVKKISSNKKLDKSTMLKYYFKRIFAKNSDIYQRITPNEYLLAGRQADFFSYLRKTLPDFPTNRTSKMLIDIFKIHYNFQQYREFDEKTDTEKSIKTYVNKNIDKVIPKKLSNLFDHILKSRAGPNLLDRIIEEIDNIPEESCDDKGSLQDKFYNFYIACILTDLLATTTMIDSYGVQELIKSGSGNKKKLKNIIAESKKRITEYSKEFTLSIGQIPINYRNCDPSGDEIHERGVTYIEMAGLYQNILMFSRYLGSETSCVTCENVYIKNGTNNRLCHIKLDETTPWDENGVPENFKSCTTPRNCYGRIHGCVTMWTPEFCMLKNDVRRYKWIRDKYDPDKYSYGDINSGCSDGEYDYREYEYESYAKFSKCSYCWCVCDDVSPQSKLAVNKISLLPAMSRIAKNKVVTGARIIMKDNILHIQVAEGVIEPNYIVQSFSDEWVRLPDMKDDIQESLANGGTGKLKQDTDYVLCDYDKNAINMDEITIEYGRVVTGVKFGMKKEEGKHPERIQIQVHSTEYDWKSGKLLKDTEKWHYPDGEHNVTSPVNQLSPLQSNKETTIDSKTNEFYIFKQSDSKTDAGQTTLPLFDASFVGAKVPAALSGIGLHHRSSNRKNAGFFGLTAYSVNYDQYMNELYPDA</sequence>
<dbReference type="AlphaFoldDB" id="A0A834XMC8"/>
<dbReference type="Proteomes" id="UP000639338">
    <property type="component" value="Unassembled WGS sequence"/>
</dbReference>
<name>A0A834XMC8_APHGI</name>
<dbReference type="OrthoDB" id="7701005at2759"/>
<dbReference type="PANTHER" id="PTHR47890">
    <property type="entry name" value="LD24308P"/>
    <property type="match status" value="1"/>
</dbReference>
<keyword evidence="3" id="KW-1185">Reference proteome</keyword>
<keyword evidence="1" id="KW-0732">Signal</keyword>
<protein>
    <recommendedName>
        <fullName evidence="4">Venom protein</fullName>
    </recommendedName>
</protein>
<organism evidence="2 3">
    <name type="scientific">Aphidius gifuensis</name>
    <name type="common">Parasitoid wasp</name>
    <dbReference type="NCBI Taxonomy" id="684658"/>
    <lineage>
        <taxon>Eukaryota</taxon>
        <taxon>Metazoa</taxon>
        <taxon>Ecdysozoa</taxon>
        <taxon>Arthropoda</taxon>
        <taxon>Hexapoda</taxon>
        <taxon>Insecta</taxon>
        <taxon>Pterygota</taxon>
        <taxon>Neoptera</taxon>
        <taxon>Endopterygota</taxon>
        <taxon>Hymenoptera</taxon>
        <taxon>Apocrita</taxon>
        <taxon>Ichneumonoidea</taxon>
        <taxon>Braconidae</taxon>
        <taxon>Aphidiinae</taxon>
        <taxon>Aphidius</taxon>
    </lineage>
</organism>
<gene>
    <name evidence="2" type="ORF">HCN44_003123</name>
</gene>
<evidence type="ECO:0000256" key="1">
    <source>
        <dbReference type="SAM" id="SignalP"/>
    </source>
</evidence>
<feature type="signal peptide" evidence="1">
    <location>
        <begin position="1"/>
        <end position="23"/>
    </location>
</feature>
<dbReference type="InterPro" id="IPR032062">
    <property type="entry name" value="DUF4803"/>
</dbReference>
<accession>A0A834XMC8</accession>
<evidence type="ECO:0000313" key="2">
    <source>
        <dbReference type="EMBL" id="KAF7987361.1"/>
    </source>
</evidence>
<dbReference type="Pfam" id="PF16061">
    <property type="entry name" value="DUF4803"/>
    <property type="match status" value="1"/>
</dbReference>
<reference evidence="2 3" key="1">
    <citation type="submission" date="2020-08" db="EMBL/GenBank/DDBJ databases">
        <title>Aphidius gifuensis genome sequencing and assembly.</title>
        <authorList>
            <person name="Du Z."/>
        </authorList>
    </citation>
    <scope>NUCLEOTIDE SEQUENCE [LARGE SCALE GENOMIC DNA]</scope>
    <source>
        <strain evidence="2">YNYX2018</strain>
        <tissue evidence="2">Adults</tissue>
    </source>
</reference>
<feature type="chain" id="PRO_5032924438" description="Venom protein" evidence="1">
    <location>
        <begin position="24"/>
        <end position="685"/>
    </location>
</feature>
<dbReference type="PANTHER" id="PTHR47890:SF1">
    <property type="entry name" value="LD24308P"/>
    <property type="match status" value="1"/>
</dbReference>
<proteinExistence type="predicted"/>
<evidence type="ECO:0000313" key="3">
    <source>
        <dbReference type="Proteomes" id="UP000639338"/>
    </source>
</evidence>
<dbReference type="EMBL" id="JACMRX010000006">
    <property type="protein sequence ID" value="KAF7987361.1"/>
    <property type="molecule type" value="Genomic_DNA"/>
</dbReference>
<comment type="caution">
    <text evidence="2">The sequence shown here is derived from an EMBL/GenBank/DDBJ whole genome shotgun (WGS) entry which is preliminary data.</text>
</comment>